<dbReference type="Proteomes" id="UP000595095">
    <property type="component" value="Chromosome"/>
</dbReference>
<dbReference type="GO" id="GO:0042834">
    <property type="term" value="F:peptidoglycan binding"/>
    <property type="evidence" value="ECO:0007669"/>
    <property type="project" value="InterPro"/>
</dbReference>
<accession>A0A7S9DXT4</accession>
<dbReference type="PANTHER" id="PTHR38687:SF2">
    <property type="entry name" value="CELL DIVISION PROTEIN FTSN"/>
    <property type="match status" value="1"/>
</dbReference>
<proteinExistence type="predicted"/>
<feature type="domain" description="SPOR" evidence="3">
    <location>
        <begin position="111"/>
        <end position="190"/>
    </location>
</feature>
<evidence type="ECO:0000256" key="1">
    <source>
        <dbReference type="SAM" id="MobiDB-lite"/>
    </source>
</evidence>
<dbReference type="RefSeq" id="WP_195811048.1">
    <property type="nucleotide sequence ID" value="NZ_CP064795.1"/>
</dbReference>
<name>A0A7S9DXT4_9ALTE</name>
<protein>
    <submittedName>
        <fullName evidence="4">SPOR domain-containing protein</fullName>
    </submittedName>
</protein>
<feature type="transmembrane region" description="Helical" evidence="2">
    <location>
        <begin position="38"/>
        <end position="58"/>
    </location>
</feature>
<reference evidence="4 5" key="1">
    <citation type="submission" date="2020-11" db="EMBL/GenBank/DDBJ databases">
        <title>Complete genome sequence for Salinimonas sp. strain G2-b.</title>
        <authorList>
            <person name="Park S.-J."/>
        </authorList>
    </citation>
    <scope>NUCLEOTIDE SEQUENCE [LARGE SCALE GENOMIC DNA]</scope>
    <source>
        <strain evidence="4 5">G2-b</strain>
    </source>
</reference>
<evidence type="ECO:0000259" key="3">
    <source>
        <dbReference type="PROSITE" id="PS51724"/>
    </source>
</evidence>
<organism evidence="4 5">
    <name type="scientific">Salinimonas marina</name>
    <dbReference type="NCBI Taxonomy" id="2785918"/>
    <lineage>
        <taxon>Bacteria</taxon>
        <taxon>Pseudomonadati</taxon>
        <taxon>Pseudomonadota</taxon>
        <taxon>Gammaproteobacteria</taxon>
        <taxon>Alteromonadales</taxon>
        <taxon>Alteromonadaceae</taxon>
        <taxon>Alteromonas/Salinimonas group</taxon>
        <taxon>Salinimonas</taxon>
    </lineage>
</organism>
<keyword evidence="2" id="KW-0472">Membrane</keyword>
<dbReference type="Gene3D" id="3.30.70.1070">
    <property type="entry name" value="Sporulation related repeat"/>
    <property type="match status" value="1"/>
</dbReference>
<evidence type="ECO:0000256" key="2">
    <source>
        <dbReference type="SAM" id="Phobius"/>
    </source>
</evidence>
<dbReference type="Pfam" id="PF05036">
    <property type="entry name" value="SPOR"/>
    <property type="match status" value="1"/>
</dbReference>
<keyword evidence="5" id="KW-1185">Reference proteome</keyword>
<dbReference type="PROSITE" id="PS51724">
    <property type="entry name" value="SPOR"/>
    <property type="match status" value="1"/>
</dbReference>
<evidence type="ECO:0000313" key="4">
    <source>
        <dbReference type="EMBL" id="QPG05967.1"/>
    </source>
</evidence>
<dbReference type="EMBL" id="CP064795">
    <property type="protein sequence ID" value="QPG05967.1"/>
    <property type="molecule type" value="Genomic_DNA"/>
</dbReference>
<gene>
    <name evidence="4" type="ORF">IT774_01535</name>
</gene>
<keyword evidence="2" id="KW-1133">Transmembrane helix</keyword>
<dbReference type="InterPro" id="IPR052521">
    <property type="entry name" value="Cell_div_SPOR-domain"/>
</dbReference>
<dbReference type="SUPFAM" id="SSF110997">
    <property type="entry name" value="Sporulation related repeat"/>
    <property type="match status" value="1"/>
</dbReference>
<dbReference type="KEGG" id="smaa:IT774_01535"/>
<dbReference type="InterPro" id="IPR036680">
    <property type="entry name" value="SPOR-like_sf"/>
</dbReference>
<dbReference type="AlphaFoldDB" id="A0A7S9DXT4"/>
<keyword evidence="2" id="KW-0812">Transmembrane</keyword>
<sequence>MAQRDYVSRGRGSQGPNKKNNKKPRRGKQTKETGTPKVSRLIAGVVVFLVLGFIWFLWSIKDSAKDNIDGPVAPPASVSQEEELPEMPEEEWEYIKSLPGYEVEVEVARQEKTDKLYLLQCGSFRTRPQAEEMKAQIAFQGLEAQIRDSSGSNGNWFRVILGPLQTKRDAERAKHTLRKINITTCIILTWSV</sequence>
<dbReference type="PANTHER" id="PTHR38687">
    <property type="entry name" value="CELL DIVISION PROTEIN DEDD-RELATED"/>
    <property type="match status" value="1"/>
</dbReference>
<dbReference type="InterPro" id="IPR007730">
    <property type="entry name" value="SPOR-like_dom"/>
</dbReference>
<feature type="compositionally biased region" description="Basic residues" evidence="1">
    <location>
        <begin position="19"/>
        <end position="28"/>
    </location>
</feature>
<feature type="region of interest" description="Disordered" evidence="1">
    <location>
        <begin position="1"/>
        <end position="35"/>
    </location>
</feature>
<evidence type="ECO:0000313" key="5">
    <source>
        <dbReference type="Proteomes" id="UP000595095"/>
    </source>
</evidence>